<feature type="region of interest" description="Disordered" evidence="1">
    <location>
        <begin position="13"/>
        <end position="40"/>
    </location>
</feature>
<organism evidence="2 3">
    <name type="scientific">Cardiobacterium valvarum</name>
    <dbReference type="NCBI Taxonomy" id="194702"/>
    <lineage>
        <taxon>Bacteria</taxon>
        <taxon>Pseudomonadati</taxon>
        <taxon>Pseudomonadota</taxon>
        <taxon>Gammaproteobacteria</taxon>
        <taxon>Cardiobacteriales</taxon>
        <taxon>Cardiobacteriaceae</taxon>
        <taxon>Cardiobacterium</taxon>
    </lineage>
</organism>
<keyword evidence="3" id="KW-1185">Reference proteome</keyword>
<proteinExistence type="predicted"/>
<evidence type="ECO:0000313" key="2">
    <source>
        <dbReference type="EMBL" id="SUX22768.1"/>
    </source>
</evidence>
<dbReference type="Proteomes" id="UP000254572">
    <property type="component" value="Unassembled WGS sequence"/>
</dbReference>
<feature type="compositionally biased region" description="Low complexity" evidence="1">
    <location>
        <begin position="20"/>
        <end position="29"/>
    </location>
</feature>
<sequence>MKSILARLRTWFGQQPSPPAANTTNEAAPGKPRKRPPGAADLQLHSRDAQQLLAGRKGGRGRIVGLYAFAKEVRELERVARQGNRRARAVLDSIAAEIADIEDILVEAQTLLRDDLERTTRISFDPYRDSTAQPLQFTFRSAYAWQALQLIARYDDILCLAIPYYRAGLLDKARYRECVQLGTHLRRLLGMAEKRAPRHREGMPAHADEPTVSP</sequence>
<dbReference type="AlphaFoldDB" id="A0A381E7Q7"/>
<dbReference type="InterPro" id="IPR014996">
    <property type="entry name" value="AcaB"/>
</dbReference>
<gene>
    <name evidence="2" type="ORF">NCTC13294_01335</name>
</gene>
<reference evidence="2 3" key="1">
    <citation type="submission" date="2018-06" db="EMBL/GenBank/DDBJ databases">
        <authorList>
            <consortium name="Pathogen Informatics"/>
            <person name="Doyle S."/>
        </authorList>
    </citation>
    <scope>NUCLEOTIDE SEQUENCE [LARGE SCALE GENOMIC DNA]</scope>
    <source>
        <strain evidence="2 3">NCTC13294</strain>
    </source>
</reference>
<dbReference type="EMBL" id="UFUW01000001">
    <property type="protein sequence ID" value="SUX22768.1"/>
    <property type="molecule type" value="Genomic_DNA"/>
</dbReference>
<accession>A0A381E7Q7</accession>
<dbReference type="Pfam" id="PF08900">
    <property type="entry name" value="AcaB"/>
    <property type="match status" value="1"/>
</dbReference>
<name>A0A381E7Q7_9GAMM</name>
<dbReference type="RefSeq" id="WP_115611627.1">
    <property type="nucleotide sequence ID" value="NZ_JBHLZC010000005.1"/>
</dbReference>
<protein>
    <submittedName>
        <fullName evidence="2">Integrating conjugative element protein, PFL_4669 family</fullName>
    </submittedName>
</protein>
<evidence type="ECO:0000313" key="3">
    <source>
        <dbReference type="Proteomes" id="UP000254572"/>
    </source>
</evidence>
<evidence type="ECO:0000256" key="1">
    <source>
        <dbReference type="SAM" id="MobiDB-lite"/>
    </source>
</evidence>